<keyword evidence="2" id="KW-1185">Reference proteome</keyword>
<protein>
    <submittedName>
        <fullName evidence="1">Uncharacterized protein</fullName>
    </submittedName>
</protein>
<dbReference type="EMBL" id="BOQL01000022">
    <property type="protein sequence ID" value="GIM67657.1"/>
    <property type="molecule type" value="Genomic_DNA"/>
</dbReference>
<name>A0A919VIZ0_9ACTN</name>
<dbReference type="Gene3D" id="1.10.10.60">
    <property type="entry name" value="Homeodomain-like"/>
    <property type="match status" value="1"/>
</dbReference>
<reference evidence="1" key="1">
    <citation type="submission" date="2021-03" db="EMBL/GenBank/DDBJ databases">
        <title>Whole genome shotgun sequence of Actinoplanes auranticolor NBRC 12245.</title>
        <authorList>
            <person name="Komaki H."/>
            <person name="Tamura T."/>
        </authorList>
    </citation>
    <scope>NUCLEOTIDE SEQUENCE</scope>
    <source>
        <strain evidence="1">NBRC 12245</strain>
    </source>
</reference>
<dbReference type="Proteomes" id="UP000681340">
    <property type="component" value="Unassembled WGS sequence"/>
</dbReference>
<dbReference type="AlphaFoldDB" id="A0A919VIZ0"/>
<evidence type="ECO:0000313" key="2">
    <source>
        <dbReference type="Proteomes" id="UP000681340"/>
    </source>
</evidence>
<accession>A0A919VIZ0</accession>
<gene>
    <name evidence="1" type="ORF">Aau02nite_28260</name>
</gene>
<comment type="caution">
    <text evidence="1">The sequence shown here is derived from an EMBL/GenBank/DDBJ whole genome shotgun (WGS) entry which is preliminary data.</text>
</comment>
<dbReference type="RefSeq" id="WP_212988841.1">
    <property type="nucleotide sequence ID" value="NZ_BAABEA010000005.1"/>
</dbReference>
<proteinExistence type="predicted"/>
<organism evidence="1 2">
    <name type="scientific">Actinoplanes auranticolor</name>
    <dbReference type="NCBI Taxonomy" id="47988"/>
    <lineage>
        <taxon>Bacteria</taxon>
        <taxon>Bacillati</taxon>
        <taxon>Actinomycetota</taxon>
        <taxon>Actinomycetes</taxon>
        <taxon>Micromonosporales</taxon>
        <taxon>Micromonosporaceae</taxon>
        <taxon>Actinoplanes</taxon>
    </lineage>
</organism>
<sequence length="142" mass="14583">MSSQPGGDSGWDIVLAHRTPDTRAPVRERFASAGVSPEQVRAALADGGDEIFAAAAGGAADWAAPFGGPLAVALIAAEVSALAAHLTSRASAVRALAVEALLDDFSAVTVAARLGVSRQKVYDIARPNPTSSFIDHAPWRLP</sequence>
<evidence type="ECO:0000313" key="1">
    <source>
        <dbReference type="EMBL" id="GIM67657.1"/>
    </source>
</evidence>